<protein>
    <submittedName>
        <fullName evidence="13">Magnesium transporter</fullName>
    </submittedName>
</protein>
<reference evidence="13 14" key="1">
    <citation type="submission" date="2017-01" db="EMBL/GenBank/DDBJ databases">
        <title>Bacillus phylogenomics.</title>
        <authorList>
            <person name="Dunlap C."/>
        </authorList>
    </citation>
    <scope>NUCLEOTIDE SEQUENCE [LARGE SCALE GENOMIC DNA]</scope>
    <source>
        <strain evidence="13 14">NRRL B-41282</strain>
    </source>
</reference>
<comment type="function">
    <text evidence="11">Mediates influx of magnesium ions. Alternates between open and closed states. Activated by low cytoplasmic Mg(2+) levels. Inactive when cytoplasmic Mg(2+) levels are high.</text>
</comment>
<feature type="transmembrane region" description="Helical" evidence="12">
    <location>
        <begin position="242"/>
        <end position="262"/>
    </location>
</feature>
<evidence type="ECO:0000256" key="5">
    <source>
        <dbReference type="ARBA" id="ARBA00022692"/>
    </source>
</evidence>
<dbReference type="PANTHER" id="PTHR46494:SF2">
    <property type="entry name" value="MAGNESIUM TRANSPORT PROTEIN CORA"/>
    <property type="match status" value="1"/>
</dbReference>
<keyword evidence="5 12" id="KW-0812">Transmembrane</keyword>
<evidence type="ECO:0000256" key="7">
    <source>
        <dbReference type="ARBA" id="ARBA00022989"/>
    </source>
</evidence>
<keyword evidence="14" id="KW-1185">Reference proteome</keyword>
<keyword evidence="7 12" id="KW-1133">Transmembrane helix</keyword>
<evidence type="ECO:0000256" key="6">
    <source>
        <dbReference type="ARBA" id="ARBA00022842"/>
    </source>
</evidence>
<dbReference type="AlphaFoldDB" id="A0A1R1QWG8"/>
<dbReference type="Gene3D" id="1.20.58.340">
    <property type="entry name" value="Magnesium transport protein CorA, transmembrane region"/>
    <property type="match status" value="1"/>
</dbReference>
<keyword evidence="8" id="KW-0406">Ion transport</keyword>
<keyword evidence="3" id="KW-0813">Transport</keyword>
<dbReference type="GO" id="GO:0015095">
    <property type="term" value="F:magnesium ion transmembrane transporter activity"/>
    <property type="evidence" value="ECO:0007669"/>
    <property type="project" value="TreeGrafter"/>
</dbReference>
<dbReference type="GO" id="GO:0005886">
    <property type="term" value="C:plasma membrane"/>
    <property type="evidence" value="ECO:0007669"/>
    <property type="project" value="UniProtKB-SubCell"/>
</dbReference>
<name>A0A1R1QWG8_9BACI</name>
<evidence type="ECO:0000313" key="14">
    <source>
        <dbReference type="Proteomes" id="UP000187367"/>
    </source>
</evidence>
<comment type="similarity">
    <text evidence="2">Belongs to the CorA metal ion transporter (MIT) (TC 1.A.35) family.</text>
</comment>
<evidence type="ECO:0000256" key="1">
    <source>
        <dbReference type="ARBA" id="ARBA00004651"/>
    </source>
</evidence>
<evidence type="ECO:0000256" key="3">
    <source>
        <dbReference type="ARBA" id="ARBA00022448"/>
    </source>
</evidence>
<dbReference type="InterPro" id="IPR045863">
    <property type="entry name" value="CorA_TM1_TM2"/>
</dbReference>
<evidence type="ECO:0000256" key="10">
    <source>
        <dbReference type="ARBA" id="ARBA00034269"/>
    </source>
</evidence>
<comment type="caution">
    <text evidence="13">The sequence shown here is derived from an EMBL/GenBank/DDBJ whole genome shotgun (WGS) entry which is preliminary data.</text>
</comment>
<dbReference type="PANTHER" id="PTHR46494">
    <property type="entry name" value="CORA FAMILY METAL ION TRANSPORTER (EUROFUNG)"/>
    <property type="match status" value="1"/>
</dbReference>
<dbReference type="InterPro" id="IPR045861">
    <property type="entry name" value="CorA_cytoplasmic_dom"/>
</dbReference>
<evidence type="ECO:0000256" key="9">
    <source>
        <dbReference type="ARBA" id="ARBA00023136"/>
    </source>
</evidence>
<feature type="transmembrane region" description="Helical" evidence="12">
    <location>
        <begin position="274"/>
        <end position="294"/>
    </location>
</feature>
<dbReference type="EMBL" id="MTJL01000005">
    <property type="protein sequence ID" value="OMI08995.1"/>
    <property type="molecule type" value="Genomic_DNA"/>
</dbReference>
<dbReference type="GO" id="GO:0000287">
    <property type="term" value="F:magnesium ion binding"/>
    <property type="evidence" value="ECO:0007669"/>
    <property type="project" value="TreeGrafter"/>
</dbReference>
<organism evidence="13 14">
    <name type="scientific">Bacillus swezeyi</name>
    <dbReference type="NCBI Taxonomy" id="1925020"/>
    <lineage>
        <taxon>Bacteria</taxon>
        <taxon>Bacillati</taxon>
        <taxon>Bacillota</taxon>
        <taxon>Bacilli</taxon>
        <taxon>Bacillales</taxon>
        <taxon>Bacillaceae</taxon>
        <taxon>Bacillus</taxon>
    </lineage>
</organism>
<accession>A0A1R1S107</accession>
<evidence type="ECO:0000256" key="8">
    <source>
        <dbReference type="ARBA" id="ARBA00023065"/>
    </source>
</evidence>
<dbReference type="CDD" id="cd12821">
    <property type="entry name" value="EcCorA_ZntB-like"/>
    <property type="match status" value="1"/>
</dbReference>
<dbReference type="Pfam" id="PF01544">
    <property type="entry name" value="CorA"/>
    <property type="match status" value="1"/>
</dbReference>
<evidence type="ECO:0000256" key="2">
    <source>
        <dbReference type="ARBA" id="ARBA00009765"/>
    </source>
</evidence>
<comment type="subcellular location">
    <subcellularLocation>
        <location evidence="1">Cell membrane</location>
        <topology evidence="1">Multi-pass membrane protein</topology>
    </subcellularLocation>
</comment>
<keyword evidence="9 12" id="KW-0472">Membrane</keyword>
<proteinExistence type="inferred from homology"/>
<gene>
    <name evidence="13" type="ORF">BW143_02785</name>
</gene>
<accession>A0A1R1QWG8</accession>
<dbReference type="SUPFAM" id="SSF143865">
    <property type="entry name" value="CorA soluble domain-like"/>
    <property type="match status" value="1"/>
</dbReference>
<dbReference type="SUPFAM" id="SSF144083">
    <property type="entry name" value="Magnesium transport protein CorA, transmembrane region"/>
    <property type="match status" value="1"/>
</dbReference>
<dbReference type="FunFam" id="1.20.58.340:FF:000004">
    <property type="entry name" value="Magnesium transport protein CorA"/>
    <property type="match status" value="1"/>
</dbReference>
<keyword evidence="6" id="KW-0460">Magnesium</keyword>
<evidence type="ECO:0000256" key="4">
    <source>
        <dbReference type="ARBA" id="ARBA00022475"/>
    </source>
</evidence>
<dbReference type="RefSeq" id="WP_076759212.1">
    <property type="nucleotide sequence ID" value="NZ_JARMDZ010000012.1"/>
</dbReference>
<keyword evidence="4" id="KW-1003">Cell membrane</keyword>
<dbReference type="OrthoDB" id="9803416at2"/>
<dbReference type="InterPro" id="IPR002523">
    <property type="entry name" value="MgTranspt_CorA/ZnTranspt_ZntB"/>
</dbReference>
<dbReference type="Proteomes" id="UP000187367">
    <property type="component" value="Unassembled WGS sequence"/>
</dbReference>
<sequence length="317" mass="37375">MRVFQGEGWTWYQLGPHEKTKAQGLIQPDHWPGCRKWFQGVPSTNINCLDFNVAAQDREALYGSYIYDQAPEEEQNRSAFHFYLTKNYFFTMNLDLSVFEELGSRRMHEQLMRCDDAAEAFLVLLGELMRVYLKELEHFEVQLGKLRWGFHHDNNKSIIELIHKRRHELLIMRSLILSMKKIGMGVKEAFVSKDFDATEQRRTFCEIDRGMGLIKEYANEINYLLHSEEVVTSHRGNEIFKALTIFTTIFTPMTSFGALWGMNFEVMPELSLKYGYLFSLILIFSSTVLVYLYLRKKGWTGDLLKDKKRYMKRKGFF</sequence>
<evidence type="ECO:0000256" key="11">
    <source>
        <dbReference type="ARBA" id="ARBA00045497"/>
    </source>
</evidence>
<evidence type="ECO:0000256" key="12">
    <source>
        <dbReference type="SAM" id="Phobius"/>
    </source>
</evidence>
<dbReference type="GO" id="GO:0015087">
    <property type="term" value="F:cobalt ion transmembrane transporter activity"/>
    <property type="evidence" value="ECO:0007669"/>
    <property type="project" value="TreeGrafter"/>
</dbReference>
<dbReference type="GO" id="GO:0050897">
    <property type="term" value="F:cobalt ion binding"/>
    <property type="evidence" value="ECO:0007669"/>
    <property type="project" value="TreeGrafter"/>
</dbReference>
<evidence type="ECO:0000313" key="13">
    <source>
        <dbReference type="EMBL" id="OMI08995.1"/>
    </source>
</evidence>
<comment type="catalytic activity">
    <reaction evidence="10">
        <text>Mg(2+)(in) = Mg(2+)(out)</text>
        <dbReference type="Rhea" id="RHEA:29827"/>
        <dbReference type="ChEBI" id="CHEBI:18420"/>
    </reaction>
</comment>